<dbReference type="Proteomes" id="UP001595816">
    <property type="component" value="Unassembled WGS sequence"/>
</dbReference>
<feature type="transmembrane region" description="Helical" evidence="10">
    <location>
        <begin position="196"/>
        <end position="213"/>
    </location>
</feature>
<protein>
    <submittedName>
        <fullName evidence="11">Glycosyltransferase family 39 protein</fullName>
    </submittedName>
</protein>
<keyword evidence="3" id="KW-0337">GPI-anchor biosynthesis</keyword>
<evidence type="ECO:0000256" key="7">
    <source>
        <dbReference type="ARBA" id="ARBA00022824"/>
    </source>
</evidence>
<accession>A0ABV8LF43</accession>
<dbReference type="PANTHER" id="PTHR12468">
    <property type="entry name" value="GPI MANNOSYLTRANSFERASE 2"/>
    <property type="match status" value="1"/>
</dbReference>
<dbReference type="PANTHER" id="PTHR12468:SF2">
    <property type="entry name" value="GPI MANNOSYLTRANSFERASE 2"/>
    <property type="match status" value="1"/>
</dbReference>
<proteinExistence type="predicted"/>
<evidence type="ECO:0000313" key="12">
    <source>
        <dbReference type="Proteomes" id="UP001595816"/>
    </source>
</evidence>
<keyword evidence="7" id="KW-0256">Endoplasmic reticulum</keyword>
<evidence type="ECO:0000313" key="11">
    <source>
        <dbReference type="EMBL" id="MFC4129364.1"/>
    </source>
</evidence>
<feature type="transmembrane region" description="Helical" evidence="10">
    <location>
        <begin position="308"/>
        <end position="329"/>
    </location>
</feature>
<sequence>MVALETPRSDDATGRPGLVRQALPALAAYAVVRVFGLAILAILAQRAHRPVVKLLSAYDGGWYLGIATNGYDTSVTYAGGQLVRTNVAFFPLFPELIRAIAAIGVPPAYAGISLAAISGLAAAWGIFRVGAEIHSARLGVVLAALWGVLPHALVQNMVYAESLFTALCAWALWAVLARRWVTADVLTLAAGLTRPTAVVLVLAVGLACLIAVVRRTDGWRPWAGWALAPLGLVAFWSWCAAKLNRIDAWFWMQGAGWHSEFDFGADTARSFGKVLGGHQRLGQVVTTGVLVAAVALLAILVVRRQAPWPLLVFAAGSVALVLLQGGGYYHAKGRFLLSDFPLLIPVAVALIKLDWRVQVGLLATLAVLSGWYGSYLALDWRLSP</sequence>
<feature type="transmembrane region" description="Helical" evidence="10">
    <location>
        <begin position="360"/>
        <end position="378"/>
    </location>
</feature>
<evidence type="ECO:0000256" key="6">
    <source>
        <dbReference type="ARBA" id="ARBA00022692"/>
    </source>
</evidence>
<feature type="transmembrane region" description="Helical" evidence="10">
    <location>
        <begin position="133"/>
        <end position="149"/>
    </location>
</feature>
<feature type="transmembrane region" description="Helical" evidence="10">
    <location>
        <begin position="281"/>
        <end position="301"/>
    </location>
</feature>
<organism evidence="11 12">
    <name type="scientific">Hamadaea flava</name>
    <dbReference type="NCBI Taxonomy" id="1742688"/>
    <lineage>
        <taxon>Bacteria</taxon>
        <taxon>Bacillati</taxon>
        <taxon>Actinomycetota</taxon>
        <taxon>Actinomycetes</taxon>
        <taxon>Micromonosporales</taxon>
        <taxon>Micromonosporaceae</taxon>
        <taxon>Hamadaea</taxon>
    </lineage>
</organism>
<name>A0ABV8LF43_9ACTN</name>
<gene>
    <name evidence="11" type="ORF">ACFOZ4_01910</name>
</gene>
<reference evidence="12" key="1">
    <citation type="journal article" date="2019" name="Int. J. Syst. Evol. Microbiol.">
        <title>The Global Catalogue of Microorganisms (GCM) 10K type strain sequencing project: providing services to taxonomists for standard genome sequencing and annotation.</title>
        <authorList>
            <consortium name="The Broad Institute Genomics Platform"/>
            <consortium name="The Broad Institute Genome Sequencing Center for Infectious Disease"/>
            <person name="Wu L."/>
            <person name="Ma J."/>
        </authorList>
    </citation>
    <scope>NUCLEOTIDE SEQUENCE [LARGE SCALE GENOMIC DNA]</scope>
    <source>
        <strain evidence="12">CGMCC 4.7289</strain>
    </source>
</reference>
<evidence type="ECO:0000256" key="2">
    <source>
        <dbReference type="ARBA" id="ARBA00004687"/>
    </source>
</evidence>
<evidence type="ECO:0000256" key="10">
    <source>
        <dbReference type="SAM" id="Phobius"/>
    </source>
</evidence>
<keyword evidence="8 10" id="KW-1133">Transmembrane helix</keyword>
<evidence type="ECO:0000256" key="9">
    <source>
        <dbReference type="ARBA" id="ARBA00023136"/>
    </source>
</evidence>
<feature type="transmembrane region" description="Helical" evidence="10">
    <location>
        <begin position="225"/>
        <end position="243"/>
    </location>
</feature>
<keyword evidence="12" id="KW-1185">Reference proteome</keyword>
<evidence type="ECO:0000256" key="1">
    <source>
        <dbReference type="ARBA" id="ARBA00004477"/>
    </source>
</evidence>
<keyword evidence="9 10" id="KW-0472">Membrane</keyword>
<evidence type="ECO:0000256" key="3">
    <source>
        <dbReference type="ARBA" id="ARBA00022502"/>
    </source>
</evidence>
<keyword evidence="6 10" id="KW-0812">Transmembrane</keyword>
<evidence type="ECO:0000256" key="8">
    <source>
        <dbReference type="ARBA" id="ARBA00022989"/>
    </source>
</evidence>
<feature type="transmembrane region" description="Helical" evidence="10">
    <location>
        <begin position="26"/>
        <end position="44"/>
    </location>
</feature>
<comment type="pathway">
    <text evidence="2">Glycolipid biosynthesis; glycosylphosphatidylinositol-anchor biosynthesis.</text>
</comment>
<evidence type="ECO:0000256" key="5">
    <source>
        <dbReference type="ARBA" id="ARBA00022679"/>
    </source>
</evidence>
<feature type="transmembrane region" description="Helical" evidence="10">
    <location>
        <begin position="156"/>
        <end position="176"/>
    </location>
</feature>
<keyword evidence="5" id="KW-0808">Transferase</keyword>
<evidence type="ECO:0000256" key="4">
    <source>
        <dbReference type="ARBA" id="ARBA00022676"/>
    </source>
</evidence>
<keyword evidence="4" id="KW-0328">Glycosyltransferase</keyword>
<dbReference type="RefSeq" id="WP_253759250.1">
    <property type="nucleotide sequence ID" value="NZ_JAMZDZ010000001.1"/>
</dbReference>
<comment type="caution">
    <text evidence="11">The sequence shown here is derived from an EMBL/GenBank/DDBJ whole genome shotgun (WGS) entry which is preliminary data.</text>
</comment>
<dbReference type="InterPro" id="IPR007315">
    <property type="entry name" value="PIG-V/Gpi18"/>
</dbReference>
<dbReference type="EMBL" id="JBHSAY010000003">
    <property type="protein sequence ID" value="MFC4129364.1"/>
    <property type="molecule type" value="Genomic_DNA"/>
</dbReference>
<comment type="subcellular location">
    <subcellularLocation>
        <location evidence="1">Endoplasmic reticulum membrane</location>
        <topology evidence="1">Multi-pass membrane protein</topology>
    </subcellularLocation>
</comment>
<feature type="transmembrane region" description="Helical" evidence="10">
    <location>
        <begin position="108"/>
        <end position="127"/>
    </location>
</feature>